<proteinExistence type="predicted"/>
<dbReference type="AlphaFoldDB" id="A0A6J8BF60"/>
<organism evidence="1 2">
    <name type="scientific">Mytilus coruscus</name>
    <name type="common">Sea mussel</name>
    <dbReference type="NCBI Taxonomy" id="42192"/>
    <lineage>
        <taxon>Eukaryota</taxon>
        <taxon>Metazoa</taxon>
        <taxon>Spiralia</taxon>
        <taxon>Lophotrochozoa</taxon>
        <taxon>Mollusca</taxon>
        <taxon>Bivalvia</taxon>
        <taxon>Autobranchia</taxon>
        <taxon>Pteriomorphia</taxon>
        <taxon>Mytilida</taxon>
        <taxon>Mytiloidea</taxon>
        <taxon>Mytilidae</taxon>
        <taxon>Mytilinae</taxon>
        <taxon>Mytilus</taxon>
    </lineage>
</organism>
<evidence type="ECO:0000313" key="1">
    <source>
        <dbReference type="EMBL" id="CAC5382575.1"/>
    </source>
</evidence>
<dbReference type="InterPro" id="IPR036691">
    <property type="entry name" value="Endo/exonu/phosph_ase_sf"/>
</dbReference>
<evidence type="ECO:0008006" key="3">
    <source>
        <dbReference type="Google" id="ProtNLM"/>
    </source>
</evidence>
<dbReference type="OrthoDB" id="6146636at2759"/>
<gene>
    <name evidence="1" type="ORF">MCOR_18393</name>
</gene>
<protein>
    <recommendedName>
        <fullName evidence="3">Endonuclease/exonuclease/phosphatase domain-containing protein</fullName>
    </recommendedName>
</protein>
<evidence type="ECO:0000313" key="2">
    <source>
        <dbReference type="Proteomes" id="UP000507470"/>
    </source>
</evidence>
<dbReference type="Proteomes" id="UP000507470">
    <property type="component" value="Unassembled WGS sequence"/>
</dbReference>
<dbReference type="SUPFAM" id="SSF56219">
    <property type="entry name" value="DNase I-like"/>
    <property type="match status" value="1"/>
</dbReference>
<keyword evidence="2" id="KW-1185">Reference proteome</keyword>
<sequence length="240" mass="27193">MEIEGIQWIKFKTKSTDISVIVAVCYLPPADSSRATDSDLYFQNLLQQVYSYQKLGKIIICGDLNSRVGQNTDYVEGVDNVKPRNIVDFSENHQGDIFINFLSDINFAMLNGRFHDHEFTCISTSGKSVVDYMCVPYEDIEYIKDFKIVSMSTVINEINYMPDKIPDHSLLVCDVIIPGGPNTENIDVLKSDPKVQNRKFKLANVPNDFLKNIGIIEKVNETIIRIENSIQITQNITNGV</sequence>
<dbReference type="Gene3D" id="3.60.10.10">
    <property type="entry name" value="Endonuclease/exonuclease/phosphatase"/>
    <property type="match status" value="1"/>
</dbReference>
<name>A0A6J8BF60_MYTCO</name>
<reference evidence="1 2" key="1">
    <citation type="submission" date="2020-06" db="EMBL/GenBank/DDBJ databases">
        <authorList>
            <person name="Li R."/>
            <person name="Bekaert M."/>
        </authorList>
    </citation>
    <scope>NUCLEOTIDE SEQUENCE [LARGE SCALE GENOMIC DNA]</scope>
    <source>
        <strain evidence="2">wild</strain>
    </source>
</reference>
<accession>A0A6J8BF60</accession>
<dbReference type="EMBL" id="CACVKT020003242">
    <property type="protein sequence ID" value="CAC5382575.1"/>
    <property type="molecule type" value="Genomic_DNA"/>
</dbReference>